<reference evidence="2" key="2">
    <citation type="submission" date="2020-11" db="EMBL/GenBank/DDBJ databases">
        <title>Description of novel Gluconobacter species.</title>
        <authorList>
            <person name="Cleenwerck I."/>
            <person name="Cnockaert M."/>
            <person name="Borremans W."/>
            <person name="Wieme A.D."/>
            <person name="De Vuyst L."/>
            <person name="Vandamme P."/>
        </authorList>
    </citation>
    <scope>NUCLEOTIDE SEQUENCE</scope>
    <source>
        <strain evidence="2">R-71646</strain>
    </source>
</reference>
<proteinExistence type="predicted"/>
<evidence type="ECO:0000256" key="1">
    <source>
        <dbReference type="SAM" id="MobiDB-lite"/>
    </source>
</evidence>
<gene>
    <name evidence="2" type="ORF">HKD31_06485</name>
</gene>
<dbReference type="Proteomes" id="UP000644588">
    <property type="component" value="Unassembled WGS sequence"/>
</dbReference>
<comment type="caution">
    <text evidence="2">The sequence shown here is derived from an EMBL/GenBank/DDBJ whole genome shotgun (WGS) entry which is preliminary data.</text>
</comment>
<dbReference type="EMBL" id="JABCQF010000003">
    <property type="protein sequence ID" value="MBF0882398.1"/>
    <property type="molecule type" value="Genomic_DNA"/>
</dbReference>
<dbReference type="RefSeq" id="WP_194265311.1">
    <property type="nucleotide sequence ID" value="NZ_JABCQF010000003.1"/>
</dbReference>
<reference evidence="2" key="1">
    <citation type="submission" date="2020-04" db="EMBL/GenBank/DDBJ databases">
        <authorList>
            <person name="Sombolestani A."/>
        </authorList>
    </citation>
    <scope>NUCLEOTIDE SEQUENCE</scope>
    <source>
        <strain evidence="2">R-71646</strain>
    </source>
</reference>
<name>A0ABR9YLQ6_9PROT</name>
<accession>A0ABR9YLQ6</accession>
<evidence type="ECO:0000313" key="3">
    <source>
        <dbReference type="Proteomes" id="UP000644588"/>
    </source>
</evidence>
<feature type="region of interest" description="Disordered" evidence="1">
    <location>
        <begin position="1"/>
        <end position="37"/>
    </location>
</feature>
<sequence length="108" mass="12265">MTAHISVFGEHSRLTGRGREKQNLLPHAPDSPEILPRMPPFFISAANSHETTVADRDKYSEDDSVQAPFPVIFSCTKSKLFRNITPREKCFYQSAPIRGKIFTKQDTQ</sequence>
<protein>
    <submittedName>
        <fullName evidence="2">Uncharacterized protein</fullName>
    </submittedName>
</protein>
<evidence type="ECO:0000313" key="2">
    <source>
        <dbReference type="EMBL" id="MBF0882398.1"/>
    </source>
</evidence>
<keyword evidence="3" id="KW-1185">Reference proteome</keyword>
<feature type="compositionally biased region" description="Basic and acidic residues" evidence="1">
    <location>
        <begin position="10"/>
        <end position="22"/>
    </location>
</feature>
<organism evidence="2 3">
    <name type="scientific">Gluconobacter potus</name>
    <dbReference type="NCBI Taxonomy" id="2724927"/>
    <lineage>
        <taxon>Bacteria</taxon>
        <taxon>Pseudomonadati</taxon>
        <taxon>Pseudomonadota</taxon>
        <taxon>Alphaproteobacteria</taxon>
        <taxon>Acetobacterales</taxon>
        <taxon>Acetobacteraceae</taxon>
        <taxon>Gluconobacter</taxon>
    </lineage>
</organism>